<keyword evidence="8" id="KW-1185">Reference proteome</keyword>
<keyword evidence="3" id="KW-0663">Pyridoxal phosphate</keyword>
<comment type="cofactor">
    <cofactor evidence="1">
        <name>pyridoxal 5'-phosphate</name>
        <dbReference type="ChEBI" id="CHEBI:597326"/>
    </cofactor>
</comment>
<keyword evidence="7" id="KW-0456">Lyase</keyword>
<dbReference type="PANTHER" id="PTHR43515">
    <property type="entry name" value="THREONINE SYNTHASE-LIKE 1"/>
    <property type="match status" value="1"/>
</dbReference>
<dbReference type="NCBIfam" id="TIGR00260">
    <property type="entry name" value="thrC"/>
    <property type="match status" value="1"/>
</dbReference>
<evidence type="ECO:0000313" key="8">
    <source>
        <dbReference type="Proteomes" id="UP000653045"/>
    </source>
</evidence>
<dbReference type="RefSeq" id="WP_199576158.1">
    <property type="nucleotide sequence ID" value="NZ_JAENBO010000008.1"/>
</dbReference>
<dbReference type="Pfam" id="PF14821">
    <property type="entry name" value="Thr_synth_N"/>
    <property type="match status" value="1"/>
</dbReference>
<dbReference type="InterPro" id="IPR029144">
    <property type="entry name" value="Thr_synth_N"/>
</dbReference>
<reference evidence="7 8" key="1">
    <citation type="journal article" date="2021" name="Int. J. Syst. Evol. Microbiol.">
        <title>Streptococcus vicugnae sp. nov., isolated from faeces of alpacas (Vicugna pacos) and cattle (Bos taurus), Streptococcus zalophi sp. nov., and Streptococcus pacificus sp. nov., isolated from respiratory tract of California sea lions (Zalophus californianus).</title>
        <authorList>
            <person name="Volokhov D.V."/>
            <person name="Zagorodnyaya T.A."/>
            <person name="Shen Z."/>
            <person name="Blom J."/>
            <person name="Furtak V.A."/>
            <person name="Eisenberg T."/>
            <person name="Fan P."/>
            <person name="Jeong K.C."/>
            <person name="Gao Y."/>
            <person name="Zhang S."/>
            <person name="Amselle M."/>
        </authorList>
    </citation>
    <scope>NUCLEOTIDE SEQUENCE [LARGE SCALE GENOMIC DNA]</scope>
    <source>
        <strain evidence="7 8">CSL7591</strain>
    </source>
</reference>
<dbReference type="InterPro" id="IPR004450">
    <property type="entry name" value="Thr_synthase-like"/>
</dbReference>
<name>A0ABS0ZKN8_9STRE</name>
<evidence type="ECO:0000256" key="4">
    <source>
        <dbReference type="NCBIfam" id="TIGR00260"/>
    </source>
</evidence>
<dbReference type="CDD" id="cd01560">
    <property type="entry name" value="Thr-synth_2"/>
    <property type="match status" value="1"/>
</dbReference>
<dbReference type="Proteomes" id="UP000653045">
    <property type="component" value="Unassembled WGS sequence"/>
</dbReference>
<dbReference type="InterPro" id="IPR036052">
    <property type="entry name" value="TrpB-like_PALP_sf"/>
</dbReference>
<dbReference type="Pfam" id="PF24857">
    <property type="entry name" value="THR4_C"/>
    <property type="match status" value="1"/>
</dbReference>
<evidence type="ECO:0000256" key="2">
    <source>
        <dbReference type="ARBA" id="ARBA00005517"/>
    </source>
</evidence>
<feature type="domain" description="Threonine synthase N-terminal" evidence="6">
    <location>
        <begin position="5"/>
        <end position="80"/>
    </location>
</feature>
<evidence type="ECO:0000259" key="6">
    <source>
        <dbReference type="Pfam" id="PF14821"/>
    </source>
</evidence>
<dbReference type="PANTHER" id="PTHR43515:SF1">
    <property type="entry name" value="THREONINE SYNTHASE-LIKE 1"/>
    <property type="match status" value="1"/>
</dbReference>
<comment type="caution">
    <text evidence="7">The sequence shown here is derived from an EMBL/GenBank/DDBJ whole genome shotgun (WGS) entry which is preliminary data.</text>
</comment>
<protein>
    <recommendedName>
        <fullName evidence="4">Threonine synthase</fullName>
        <ecNumber evidence="4">4.2.3.1</ecNumber>
    </recommendedName>
</protein>
<sequence length="494" mass="54598">MTLIYQSTRDAKNTVTASQAILKGLATDGGLYTPTDFPDITLDFNQLKDLSYQDIAKKILAAFLDDFTPEEIAYCVDNAYDDKFDTELIAPIVKLHGQYHLELFHGSTIAFKDMALSILPYLMITAAKKQGVDHKIVILTATSGDTGKAAMAGFADVPGTEIIVFYPKNGVSRIQELQMITQKGENTHVLAIDGNFDDAQTSVKEMFNDKTLRATLLEKGMQLSSANSMNIGRLVPQIVYYVYAYAQLLKKGEIENGELINFSVPTGNFGNILAAFYATKIGVPVGKLICASNENNVLTDFFKTATYDKNRPFKVTSSPSMDILVSSNLERLVFHLVGNDAEKTRDLMEQLTSIGSYQLTVKDTAILELFAAGFANEKQTSQDIARVYLENHYVEDPHTAVASSVYKAYQESTNDNTKTVVISTASPYKFPTVVVNALLETKTTDDFVAVNELEKRSQVVIPKAVDGIENEPIRHQTTIATKDMKETVERYLGL</sequence>
<evidence type="ECO:0000313" key="7">
    <source>
        <dbReference type="EMBL" id="MBJ8326532.1"/>
    </source>
</evidence>
<dbReference type="EC" id="4.2.3.1" evidence="4"/>
<dbReference type="Pfam" id="PF00291">
    <property type="entry name" value="PALP"/>
    <property type="match status" value="1"/>
</dbReference>
<proteinExistence type="inferred from homology"/>
<dbReference type="EMBL" id="JAENBO010000008">
    <property type="protein sequence ID" value="MBJ8326532.1"/>
    <property type="molecule type" value="Genomic_DNA"/>
</dbReference>
<evidence type="ECO:0000256" key="1">
    <source>
        <dbReference type="ARBA" id="ARBA00001933"/>
    </source>
</evidence>
<accession>A0ABS0ZKN8</accession>
<dbReference type="GO" id="GO:0004795">
    <property type="term" value="F:threonine synthase activity"/>
    <property type="evidence" value="ECO:0007669"/>
    <property type="project" value="UniProtKB-EC"/>
</dbReference>
<gene>
    <name evidence="7" type="ORF">JHK62_07605</name>
</gene>
<evidence type="ECO:0000259" key="5">
    <source>
        <dbReference type="Pfam" id="PF00291"/>
    </source>
</evidence>
<feature type="domain" description="Tryptophan synthase beta chain-like PALP" evidence="5">
    <location>
        <begin position="101"/>
        <end position="337"/>
    </location>
</feature>
<dbReference type="Gene3D" id="3.40.50.1100">
    <property type="match status" value="2"/>
</dbReference>
<organism evidence="7 8">
    <name type="scientific">Streptococcus pacificus</name>
    <dbReference type="NCBI Taxonomy" id="2740577"/>
    <lineage>
        <taxon>Bacteria</taxon>
        <taxon>Bacillati</taxon>
        <taxon>Bacillota</taxon>
        <taxon>Bacilli</taxon>
        <taxon>Lactobacillales</taxon>
        <taxon>Streptococcaceae</taxon>
        <taxon>Streptococcus</taxon>
    </lineage>
</organism>
<dbReference type="SUPFAM" id="SSF53686">
    <property type="entry name" value="Tryptophan synthase beta subunit-like PLP-dependent enzymes"/>
    <property type="match status" value="1"/>
</dbReference>
<dbReference type="InterPro" id="IPR001926">
    <property type="entry name" value="TrpB-like_PALP"/>
</dbReference>
<dbReference type="Gene3D" id="3.90.1380.10">
    <property type="entry name" value="Threonine synthase, N-terminal domain"/>
    <property type="match status" value="1"/>
</dbReference>
<dbReference type="InterPro" id="IPR037158">
    <property type="entry name" value="Thr_synth_N_sf"/>
</dbReference>
<comment type="similarity">
    <text evidence="2">Belongs to the threonine synthase family.</text>
</comment>
<evidence type="ECO:0000256" key="3">
    <source>
        <dbReference type="ARBA" id="ARBA00022898"/>
    </source>
</evidence>